<comment type="similarity">
    <text evidence="2">Belongs to the MreD family.</text>
</comment>
<name>A0A6I1FIU3_9BACI</name>
<dbReference type="GO" id="GO:0005886">
    <property type="term" value="C:plasma membrane"/>
    <property type="evidence" value="ECO:0007669"/>
    <property type="project" value="UniProtKB-SubCell"/>
</dbReference>
<keyword evidence="3" id="KW-1003">Cell membrane</keyword>
<keyword evidence="7 8" id="KW-0472">Membrane</keyword>
<dbReference type="NCBIfam" id="TIGR03426">
    <property type="entry name" value="shape_MreD"/>
    <property type="match status" value="1"/>
</dbReference>
<evidence type="ECO:0000256" key="6">
    <source>
        <dbReference type="ARBA" id="ARBA00022989"/>
    </source>
</evidence>
<accession>A0A6I1FIU3</accession>
<keyword evidence="5" id="KW-0133">Cell shape</keyword>
<evidence type="ECO:0000256" key="4">
    <source>
        <dbReference type="ARBA" id="ARBA00022692"/>
    </source>
</evidence>
<dbReference type="AlphaFoldDB" id="A0A6I1FIU3"/>
<feature type="transmembrane region" description="Helical" evidence="8">
    <location>
        <begin position="100"/>
        <end position="125"/>
    </location>
</feature>
<evidence type="ECO:0000256" key="3">
    <source>
        <dbReference type="ARBA" id="ARBA00022475"/>
    </source>
</evidence>
<evidence type="ECO:0000256" key="8">
    <source>
        <dbReference type="SAM" id="Phobius"/>
    </source>
</evidence>
<sequence length="171" mass="19927">MKRLLLPLLMLVLFYSDSLFTAVLPDTAFNGKYVIVPRFFTVGLLFMSIFFDRNTAIKYGFLFGFLFDIFYTGILGAYMFFLPLIVYITSKLVKVLQNHLFILGFIILFGIFLLELIMFQLNVLIERTEMTVTQFASIRLGPTLLLNLIFYLLLALPLKNAFEKLRRIYND</sequence>
<evidence type="ECO:0000313" key="10">
    <source>
        <dbReference type="Proteomes" id="UP000429595"/>
    </source>
</evidence>
<dbReference type="RefSeq" id="WP_152149145.1">
    <property type="nucleotide sequence ID" value="NZ_WEIO01000001.1"/>
</dbReference>
<dbReference type="GO" id="GO:0008360">
    <property type="term" value="P:regulation of cell shape"/>
    <property type="evidence" value="ECO:0007669"/>
    <property type="project" value="UniProtKB-KW"/>
</dbReference>
<dbReference type="Pfam" id="PF04093">
    <property type="entry name" value="MreD"/>
    <property type="match status" value="1"/>
</dbReference>
<evidence type="ECO:0000256" key="1">
    <source>
        <dbReference type="ARBA" id="ARBA00004651"/>
    </source>
</evidence>
<evidence type="ECO:0000256" key="5">
    <source>
        <dbReference type="ARBA" id="ARBA00022960"/>
    </source>
</evidence>
<evidence type="ECO:0000256" key="2">
    <source>
        <dbReference type="ARBA" id="ARBA00007776"/>
    </source>
</evidence>
<dbReference type="InterPro" id="IPR007227">
    <property type="entry name" value="Cell_shape_determining_MreD"/>
</dbReference>
<evidence type="ECO:0000313" key="9">
    <source>
        <dbReference type="EMBL" id="KAB7708619.1"/>
    </source>
</evidence>
<keyword evidence="10" id="KW-1185">Reference proteome</keyword>
<feature type="transmembrane region" description="Helical" evidence="8">
    <location>
        <begin position="63"/>
        <end position="88"/>
    </location>
</feature>
<dbReference type="EMBL" id="WEIO01000001">
    <property type="protein sequence ID" value="KAB7708619.1"/>
    <property type="molecule type" value="Genomic_DNA"/>
</dbReference>
<organism evidence="9 10">
    <name type="scientific">Bacillus aerolatus</name>
    <dbReference type="NCBI Taxonomy" id="2653354"/>
    <lineage>
        <taxon>Bacteria</taxon>
        <taxon>Bacillati</taxon>
        <taxon>Bacillota</taxon>
        <taxon>Bacilli</taxon>
        <taxon>Bacillales</taxon>
        <taxon>Bacillaceae</taxon>
        <taxon>Bacillus</taxon>
    </lineage>
</organism>
<proteinExistence type="inferred from homology"/>
<gene>
    <name evidence="9" type="primary">mreD</name>
    <name evidence="9" type="ORF">F9802_00210</name>
</gene>
<comment type="caution">
    <text evidence="9">The sequence shown here is derived from an EMBL/GenBank/DDBJ whole genome shotgun (WGS) entry which is preliminary data.</text>
</comment>
<reference evidence="9 10" key="1">
    <citation type="submission" date="2019-10" db="EMBL/GenBank/DDBJ databases">
        <title>Bacillus aerolatum sp. nov., isolated from bioaerosol of sport playgrounds.</title>
        <authorList>
            <person name="Chen P."/>
            <person name="Zhang G."/>
        </authorList>
    </citation>
    <scope>NUCLEOTIDE SEQUENCE [LARGE SCALE GENOMIC DNA]</scope>
    <source>
        <strain evidence="9 10">CX253</strain>
    </source>
</reference>
<dbReference type="Proteomes" id="UP000429595">
    <property type="component" value="Unassembled WGS sequence"/>
</dbReference>
<feature type="transmembrane region" description="Helical" evidence="8">
    <location>
        <begin position="137"/>
        <end position="156"/>
    </location>
</feature>
<feature type="transmembrane region" description="Helical" evidence="8">
    <location>
        <begin position="31"/>
        <end position="51"/>
    </location>
</feature>
<keyword evidence="4 8" id="KW-0812">Transmembrane</keyword>
<evidence type="ECO:0000256" key="7">
    <source>
        <dbReference type="ARBA" id="ARBA00023136"/>
    </source>
</evidence>
<keyword evidence="6 8" id="KW-1133">Transmembrane helix</keyword>
<comment type="subcellular location">
    <subcellularLocation>
        <location evidence="1">Cell membrane</location>
        <topology evidence="1">Multi-pass membrane protein</topology>
    </subcellularLocation>
</comment>
<protein>
    <submittedName>
        <fullName evidence="9">Rod shape-determining protein MreD</fullName>
    </submittedName>
</protein>